<dbReference type="PANTHER" id="PTHR30250:SF28">
    <property type="entry name" value="POLYSACCHARIDE BIOSYNTHESIS PROTEIN"/>
    <property type="match status" value="1"/>
</dbReference>
<keyword evidence="2" id="KW-1003">Cell membrane</keyword>
<feature type="transmembrane region" description="Helical" evidence="6">
    <location>
        <begin position="394"/>
        <end position="418"/>
    </location>
</feature>
<feature type="transmembrane region" description="Helical" evidence="6">
    <location>
        <begin position="84"/>
        <end position="104"/>
    </location>
</feature>
<dbReference type="RefSeq" id="WP_368652893.1">
    <property type="nucleotide sequence ID" value="NZ_CP162599.1"/>
</dbReference>
<feature type="transmembrane region" description="Helical" evidence="6">
    <location>
        <begin position="240"/>
        <end position="260"/>
    </location>
</feature>
<feature type="transmembrane region" description="Helical" evidence="6">
    <location>
        <begin position="297"/>
        <end position="318"/>
    </location>
</feature>
<keyword evidence="3 6" id="KW-0812">Transmembrane</keyword>
<evidence type="ECO:0000256" key="1">
    <source>
        <dbReference type="ARBA" id="ARBA00004651"/>
    </source>
</evidence>
<dbReference type="Pfam" id="PF13440">
    <property type="entry name" value="Polysacc_synt_3"/>
    <property type="match status" value="1"/>
</dbReference>
<gene>
    <name evidence="7" type="ORF">AB4Y30_14305</name>
</gene>
<evidence type="ECO:0000256" key="4">
    <source>
        <dbReference type="ARBA" id="ARBA00022989"/>
    </source>
</evidence>
<dbReference type="AlphaFoldDB" id="A0AB39HL99"/>
<dbReference type="InterPro" id="IPR050833">
    <property type="entry name" value="Poly_Biosynth_Transport"/>
</dbReference>
<dbReference type="PANTHER" id="PTHR30250">
    <property type="entry name" value="PST FAMILY PREDICTED COLANIC ACID TRANSPORTER"/>
    <property type="match status" value="1"/>
</dbReference>
<feature type="transmembrane region" description="Helical" evidence="6">
    <location>
        <begin position="12"/>
        <end position="32"/>
    </location>
</feature>
<feature type="transmembrane region" description="Helical" evidence="6">
    <location>
        <begin position="116"/>
        <end position="141"/>
    </location>
</feature>
<sequence>MISKLKKSQFIKSVVIMATGTIGAQVITMAMSPIITRLFGPEAFGLMGAFNSFVNILIPLVALTYPVAIVLPKNNIEAIGLIRLSLFIVTITTCLSIIAIYLFNNKIIHIFKLEEIAQYVYLIPLVILLSGIVQILENWLIRNQQYKLNAKTTFYQALILNSGKVGVGLLYPFAGVLILFSSITSGIKIFLIFLQVNKRELLNILKPKFNFSSLKDLAKKYYDFPLYRAPETFLSTVSQSLPVILLTAFFGAASAGFYTIGRTVLFMPSLLIGKAIEDVFYPKIAKMNNDGKKLTKVILQATLGLLIIGIIPFGLIIVWGPAIFGFVFGSDWAMAGEYAKWVALWTFSSFIVRPSVRSLAVLNAQRFHLIFTFIMTITRLFLIYFGFSVYANDLIAIALFGVSGAVFNIILIIITINISSKRNVIKI</sequence>
<evidence type="ECO:0000256" key="3">
    <source>
        <dbReference type="ARBA" id="ARBA00022692"/>
    </source>
</evidence>
<evidence type="ECO:0000256" key="5">
    <source>
        <dbReference type="ARBA" id="ARBA00023136"/>
    </source>
</evidence>
<keyword evidence="5 6" id="KW-0472">Membrane</keyword>
<proteinExistence type="predicted"/>
<comment type="subcellular location">
    <subcellularLocation>
        <location evidence="1">Cell membrane</location>
        <topology evidence="1">Multi-pass membrane protein</topology>
    </subcellularLocation>
</comment>
<protein>
    <submittedName>
        <fullName evidence="7">Lipopolysaccharide biosynthesis protein</fullName>
    </submittedName>
</protein>
<feature type="transmembrane region" description="Helical" evidence="6">
    <location>
        <begin position="338"/>
        <end position="356"/>
    </location>
</feature>
<reference evidence="7" key="1">
    <citation type="submission" date="2024-07" db="EMBL/GenBank/DDBJ databases">
        <title>Halotolerant mesophilic bacterium Ornithinibacillus sp. 4-3, sp. nov., isolated from soil.</title>
        <authorList>
            <person name="Sidarenka A.V."/>
            <person name="Guliayeva D.E."/>
            <person name="Leanovich S.I."/>
            <person name="Hileuskaya K.S."/>
            <person name="Akhremchuk A.E."/>
            <person name="Sikolenko M.A."/>
            <person name="Valentovich L.N."/>
        </authorList>
    </citation>
    <scope>NUCLEOTIDE SEQUENCE</scope>
    <source>
        <strain evidence="7">4-3</strain>
    </source>
</reference>
<evidence type="ECO:0000256" key="6">
    <source>
        <dbReference type="SAM" id="Phobius"/>
    </source>
</evidence>
<evidence type="ECO:0000256" key="2">
    <source>
        <dbReference type="ARBA" id="ARBA00022475"/>
    </source>
</evidence>
<accession>A0AB39HL99</accession>
<keyword evidence="4 6" id="KW-1133">Transmembrane helix</keyword>
<feature type="transmembrane region" description="Helical" evidence="6">
    <location>
        <begin position="52"/>
        <end position="72"/>
    </location>
</feature>
<dbReference type="GO" id="GO:0005886">
    <property type="term" value="C:plasma membrane"/>
    <property type="evidence" value="ECO:0007669"/>
    <property type="project" value="UniProtKB-SubCell"/>
</dbReference>
<feature type="transmembrane region" description="Helical" evidence="6">
    <location>
        <begin position="169"/>
        <end position="194"/>
    </location>
</feature>
<organism evidence="7">
    <name type="scientific">Ornithinibacillus sp. 4-3</name>
    <dbReference type="NCBI Taxonomy" id="3231488"/>
    <lineage>
        <taxon>Bacteria</taxon>
        <taxon>Bacillati</taxon>
        <taxon>Bacillota</taxon>
        <taxon>Bacilli</taxon>
        <taxon>Bacillales</taxon>
        <taxon>Bacillaceae</taxon>
        <taxon>Ornithinibacillus</taxon>
    </lineage>
</organism>
<name>A0AB39HL99_9BACI</name>
<dbReference type="EMBL" id="CP162599">
    <property type="protein sequence ID" value="XDK32172.1"/>
    <property type="molecule type" value="Genomic_DNA"/>
</dbReference>
<evidence type="ECO:0000313" key="7">
    <source>
        <dbReference type="EMBL" id="XDK32172.1"/>
    </source>
</evidence>
<feature type="transmembrane region" description="Helical" evidence="6">
    <location>
        <begin position="368"/>
        <end position="388"/>
    </location>
</feature>